<dbReference type="PANTHER" id="PTHR43669">
    <property type="entry name" value="5-KETO-D-GLUCONATE 5-REDUCTASE"/>
    <property type="match status" value="1"/>
</dbReference>
<comment type="similarity">
    <text evidence="1">Belongs to the short-chain dehydrogenases/reductases (SDR) family.</text>
</comment>
<reference evidence="4" key="1">
    <citation type="submission" date="2016-07" db="EMBL/GenBank/DDBJ databases">
        <title>Multiple horizontal gene transfer events from other fungi enriched the ability of initially mycotrophic Trichoderma (Ascomycota) to feed on dead plant biomass.</title>
        <authorList>
            <consortium name="DOE Joint Genome Institute"/>
            <person name="Atanasova L."/>
            <person name="Chenthamara K."/>
            <person name="Zhang J."/>
            <person name="Grujic M."/>
            <person name="Henrissat B."/>
            <person name="Kuo A."/>
            <person name="Aerts A."/>
            <person name="Salamov A."/>
            <person name="Lipzen A."/>
            <person name="Labutti K."/>
            <person name="Barry K."/>
            <person name="Miao Y."/>
            <person name="Rahimi M.J."/>
            <person name="Shen Q."/>
            <person name="Grigoriev I.V."/>
            <person name="Kubicek C.P."/>
            <person name="Druzhinina I.S."/>
        </authorList>
    </citation>
    <scope>NUCLEOTIDE SEQUENCE [LARGE SCALE GENOMIC DNA]</scope>
    <source>
        <strain evidence="4">TUCIM 6016</strain>
    </source>
</reference>
<dbReference type="SUPFAM" id="SSF51735">
    <property type="entry name" value="NAD(P)-binding Rossmann-fold domains"/>
    <property type="match status" value="1"/>
</dbReference>
<dbReference type="GO" id="GO:0016491">
    <property type="term" value="F:oxidoreductase activity"/>
    <property type="evidence" value="ECO:0007669"/>
    <property type="project" value="UniProtKB-KW"/>
</dbReference>
<sequence length="213" mass="22677">MAAKIALVFGYGPRVGAAVASAFAARGYKVAVVSRSGDAGAANDYLSIKADLSDARIVEGVFARVRDELGTPSVVVYNGFEQPLSSIITDAHVNTFSAYVAAQLAVKGFADLPPDAPRTFIYTGNKLNIMTLEPLLSFGMGKSATAHMIHYLAEREPNGEPAYDKLDAEAHGDYYVKLAEESGQGPWHATFVKGKGYVKFDESPVHGGRYPGA</sequence>
<accession>A0A2T4B8A0</accession>
<keyword evidence="2" id="KW-0560">Oxidoreductase</keyword>
<dbReference type="PANTHER" id="PTHR43669:SF4">
    <property type="entry name" value="SHORT-CHAIN DEHYDROGENASE"/>
    <property type="match status" value="1"/>
</dbReference>
<evidence type="ECO:0000313" key="4">
    <source>
        <dbReference type="Proteomes" id="UP000241546"/>
    </source>
</evidence>
<dbReference type="OrthoDB" id="5336600at2759"/>
<dbReference type="EMBL" id="KZ680214">
    <property type="protein sequence ID" value="PTB65518.1"/>
    <property type="molecule type" value="Genomic_DNA"/>
</dbReference>
<name>A0A2T4B8A0_9HYPO</name>
<organism evidence="3 4">
    <name type="scientific">Trichoderma citrinoviride</name>
    <dbReference type="NCBI Taxonomy" id="58853"/>
    <lineage>
        <taxon>Eukaryota</taxon>
        <taxon>Fungi</taxon>
        <taxon>Dikarya</taxon>
        <taxon>Ascomycota</taxon>
        <taxon>Pezizomycotina</taxon>
        <taxon>Sordariomycetes</taxon>
        <taxon>Hypocreomycetidae</taxon>
        <taxon>Hypocreales</taxon>
        <taxon>Hypocreaceae</taxon>
        <taxon>Trichoderma</taxon>
    </lineage>
</organism>
<proteinExistence type="inferred from homology"/>
<evidence type="ECO:0000256" key="2">
    <source>
        <dbReference type="ARBA" id="ARBA00023002"/>
    </source>
</evidence>
<gene>
    <name evidence="3" type="ORF">BBK36DRAFT_1169231</name>
</gene>
<keyword evidence="4" id="KW-1185">Reference proteome</keyword>
<evidence type="ECO:0000256" key="1">
    <source>
        <dbReference type="ARBA" id="ARBA00006484"/>
    </source>
</evidence>
<dbReference type="GeneID" id="36603402"/>
<dbReference type="Gene3D" id="3.40.50.720">
    <property type="entry name" value="NAD(P)-binding Rossmann-like Domain"/>
    <property type="match status" value="1"/>
</dbReference>
<dbReference type="RefSeq" id="XP_024748838.1">
    <property type="nucleotide sequence ID" value="XM_024895284.1"/>
</dbReference>
<dbReference type="Proteomes" id="UP000241546">
    <property type="component" value="Unassembled WGS sequence"/>
</dbReference>
<evidence type="ECO:0000313" key="3">
    <source>
        <dbReference type="EMBL" id="PTB65518.1"/>
    </source>
</evidence>
<protein>
    <submittedName>
        <fullName evidence="3">NAD(P)-binding protein</fullName>
    </submittedName>
</protein>
<dbReference type="InterPro" id="IPR036291">
    <property type="entry name" value="NAD(P)-bd_dom_sf"/>
</dbReference>
<dbReference type="AlphaFoldDB" id="A0A2T4B8A0"/>